<dbReference type="Proteomes" id="UP000030758">
    <property type="component" value="Unassembled WGS sequence"/>
</dbReference>
<evidence type="ECO:0000313" key="1">
    <source>
        <dbReference type="EMBL" id="KFD62038.1"/>
    </source>
</evidence>
<accession>A0A085MXU2</accession>
<organism evidence="1">
    <name type="scientific">Trichuris suis</name>
    <name type="common">pig whipworm</name>
    <dbReference type="NCBI Taxonomy" id="68888"/>
    <lineage>
        <taxon>Eukaryota</taxon>
        <taxon>Metazoa</taxon>
        <taxon>Ecdysozoa</taxon>
        <taxon>Nematoda</taxon>
        <taxon>Enoplea</taxon>
        <taxon>Dorylaimia</taxon>
        <taxon>Trichinellida</taxon>
        <taxon>Trichuridae</taxon>
        <taxon>Trichuris</taxon>
    </lineage>
</organism>
<protein>
    <submittedName>
        <fullName evidence="1">Uncharacterized protein</fullName>
    </submittedName>
</protein>
<dbReference type="EMBL" id="KL367603">
    <property type="protein sequence ID" value="KFD62038.1"/>
    <property type="molecule type" value="Genomic_DNA"/>
</dbReference>
<name>A0A085MXU2_9BILA</name>
<sequence length="122" mass="13987">MPTETNRTLLERHLVSCVSLVIYPPADPQWGHLRGIVCPKQSEDEETQVLLDENSAIMPELRAALGMDRSTTSYRFIPMGIFEKRYAKLPIFSWIHLQAARLECRQNTLETRLSESTSFPPL</sequence>
<proteinExistence type="predicted"/>
<dbReference type="AlphaFoldDB" id="A0A085MXU2"/>
<reference evidence="1" key="1">
    <citation type="journal article" date="2014" name="Nat. Genet.">
        <title>Genome and transcriptome of the porcine whipworm Trichuris suis.</title>
        <authorList>
            <person name="Jex A.R."/>
            <person name="Nejsum P."/>
            <person name="Schwarz E.M."/>
            <person name="Hu L."/>
            <person name="Young N.D."/>
            <person name="Hall R.S."/>
            <person name="Korhonen P.K."/>
            <person name="Liao S."/>
            <person name="Thamsborg S."/>
            <person name="Xia J."/>
            <person name="Xu P."/>
            <person name="Wang S."/>
            <person name="Scheerlinck J.P."/>
            <person name="Hofmann A."/>
            <person name="Sternberg P.W."/>
            <person name="Wang J."/>
            <person name="Gasser R.B."/>
        </authorList>
    </citation>
    <scope>NUCLEOTIDE SEQUENCE [LARGE SCALE GENOMIC DNA]</scope>
    <source>
        <strain evidence="1">DCEP-RM93F</strain>
    </source>
</reference>
<gene>
    <name evidence="1" type="ORF">M514_25757</name>
</gene>